<dbReference type="GO" id="GO:0003700">
    <property type="term" value="F:DNA-binding transcription factor activity"/>
    <property type="evidence" value="ECO:0007669"/>
    <property type="project" value="TreeGrafter"/>
</dbReference>
<dbReference type="PANTHER" id="PTHR30146">
    <property type="entry name" value="LACI-RELATED TRANSCRIPTIONAL REPRESSOR"/>
    <property type="match status" value="1"/>
</dbReference>
<dbReference type="SMART" id="SM00354">
    <property type="entry name" value="HTH_LACI"/>
    <property type="match status" value="1"/>
</dbReference>
<dbReference type="PANTHER" id="PTHR30146:SF148">
    <property type="entry name" value="HTH-TYPE TRANSCRIPTIONAL REPRESSOR PURR-RELATED"/>
    <property type="match status" value="1"/>
</dbReference>
<keyword evidence="1" id="KW-0678">Repressor</keyword>
<dbReference type="Proteomes" id="UP000217265">
    <property type="component" value="Chromosome"/>
</dbReference>
<dbReference type="InterPro" id="IPR010982">
    <property type="entry name" value="Lambda_DNA-bd_dom_sf"/>
</dbReference>
<keyword evidence="2" id="KW-0805">Transcription regulation</keyword>
<evidence type="ECO:0000256" key="3">
    <source>
        <dbReference type="ARBA" id="ARBA00023125"/>
    </source>
</evidence>
<evidence type="ECO:0000256" key="2">
    <source>
        <dbReference type="ARBA" id="ARBA00023015"/>
    </source>
</evidence>
<evidence type="ECO:0000256" key="1">
    <source>
        <dbReference type="ARBA" id="ARBA00022491"/>
    </source>
</evidence>
<gene>
    <name evidence="6" type="ORF">CMV30_11925</name>
</gene>
<dbReference type="InterPro" id="IPR000843">
    <property type="entry name" value="HTH_LacI"/>
</dbReference>
<dbReference type="InterPro" id="IPR028082">
    <property type="entry name" value="Peripla_BP_I"/>
</dbReference>
<dbReference type="SUPFAM" id="SSF53822">
    <property type="entry name" value="Periplasmic binding protein-like I"/>
    <property type="match status" value="1"/>
</dbReference>
<feature type="domain" description="HTH lacI-type" evidence="5">
    <location>
        <begin position="1"/>
        <end position="53"/>
    </location>
</feature>
<sequence length="348" mass="38492">MLITEIARKARVSPATVSRAINQPQLVAPDSLARIRAVMQQHNYVPAPVNRRRGPKSAQPEQRRIGVWFVGAKANNPSHNWFQDRLLQAQSADQRYRIDVRVLFTNTPDELPRSLASEQLDGIIIQGMEPSAECLSKLREIPYVWFMTRRSATYSGDYVEPNNEENGRMAAEYLKSRGHKSVAVISTDPDYSAVVSRNQAFIAHAHELGMSVHPILGQANPGVSYLEIAPIHGESSILVKRLLEITPAATGLYIPVDHFCGSFFRALREAGKTAPKDFEAVLGNYNPVIYHNLDHSPAAIDVNLPTLIRKVVDHLLWRIENPGVNGRIGISISPRLLLPGSVGPTAAP</sequence>
<dbReference type="Pfam" id="PF00532">
    <property type="entry name" value="Peripla_BP_1"/>
    <property type="match status" value="1"/>
</dbReference>
<dbReference type="PROSITE" id="PS50932">
    <property type="entry name" value="HTH_LACI_2"/>
    <property type="match status" value="1"/>
</dbReference>
<protein>
    <recommendedName>
        <fullName evidence="5">HTH lacI-type domain-containing protein</fullName>
    </recommendedName>
</protein>
<evidence type="ECO:0000313" key="6">
    <source>
        <dbReference type="EMBL" id="ATC64606.1"/>
    </source>
</evidence>
<dbReference type="GO" id="GO:0000976">
    <property type="term" value="F:transcription cis-regulatory region binding"/>
    <property type="evidence" value="ECO:0007669"/>
    <property type="project" value="TreeGrafter"/>
</dbReference>
<reference evidence="6 7" key="1">
    <citation type="submission" date="2017-09" db="EMBL/GenBank/DDBJ databases">
        <title>Complete genome sequence of Verrucomicrobial strain HZ-65, isolated from freshwater.</title>
        <authorList>
            <person name="Choi A."/>
        </authorList>
    </citation>
    <scope>NUCLEOTIDE SEQUENCE [LARGE SCALE GENOMIC DNA]</scope>
    <source>
        <strain evidence="6 7">HZ-65</strain>
    </source>
</reference>
<dbReference type="CDD" id="cd01392">
    <property type="entry name" value="HTH_LacI"/>
    <property type="match status" value="1"/>
</dbReference>
<dbReference type="InterPro" id="IPR001761">
    <property type="entry name" value="Peripla_BP/Lac1_sug-bd_dom"/>
</dbReference>
<dbReference type="CDD" id="cd06267">
    <property type="entry name" value="PBP1_LacI_sugar_binding-like"/>
    <property type="match status" value="1"/>
</dbReference>
<dbReference type="SUPFAM" id="SSF47413">
    <property type="entry name" value="lambda repressor-like DNA-binding domains"/>
    <property type="match status" value="1"/>
</dbReference>
<dbReference type="OrthoDB" id="1639518at2"/>
<dbReference type="AlphaFoldDB" id="A0A290QEB9"/>
<dbReference type="RefSeq" id="WP_096056237.1">
    <property type="nucleotide sequence ID" value="NZ_CP023344.1"/>
</dbReference>
<dbReference type="KEGG" id="vbh:CMV30_11925"/>
<evidence type="ECO:0000259" key="5">
    <source>
        <dbReference type="PROSITE" id="PS50932"/>
    </source>
</evidence>
<dbReference type="EMBL" id="CP023344">
    <property type="protein sequence ID" value="ATC64606.1"/>
    <property type="molecule type" value="Genomic_DNA"/>
</dbReference>
<name>A0A290QEB9_9BACT</name>
<organism evidence="6 7">
    <name type="scientific">Nibricoccus aquaticus</name>
    <dbReference type="NCBI Taxonomy" id="2576891"/>
    <lineage>
        <taxon>Bacteria</taxon>
        <taxon>Pseudomonadati</taxon>
        <taxon>Verrucomicrobiota</taxon>
        <taxon>Opitutia</taxon>
        <taxon>Opitutales</taxon>
        <taxon>Opitutaceae</taxon>
        <taxon>Nibricoccus</taxon>
    </lineage>
</organism>
<evidence type="ECO:0000256" key="4">
    <source>
        <dbReference type="ARBA" id="ARBA00023163"/>
    </source>
</evidence>
<keyword evidence="4" id="KW-0804">Transcription</keyword>
<dbReference type="Gene3D" id="1.10.260.40">
    <property type="entry name" value="lambda repressor-like DNA-binding domains"/>
    <property type="match status" value="1"/>
</dbReference>
<keyword evidence="7" id="KW-1185">Reference proteome</keyword>
<dbReference type="Pfam" id="PF00356">
    <property type="entry name" value="LacI"/>
    <property type="match status" value="1"/>
</dbReference>
<dbReference type="Gene3D" id="3.40.50.2300">
    <property type="match status" value="2"/>
</dbReference>
<accession>A0A290QEB9</accession>
<proteinExistence type="predicted"/>
<keyword evidence="3" id="KW-0238">DNA-binding</keyword>
<evidence type="ECO:0000313" key="7">
    <source>
        <dbReference type="Proteomes" id="UP000217265"/>
    </source>
</evidence>